<comment type="caution">
    <text evidence="1">The sequence shown here is derived from an EMBL/GenBank/DDBJ whole genome shotgun (WGS) entry which is preliminary data.</text>
</comment>
<gene>
    <name evidence="1" type="ORF">CLVI_22340</name>
</gene>
<keyword evidence="2" id="KW-1185">Reference proteome</keyword>
<dbReference type="Proteomes" id="UP000239471">
    <property type="component" value="Unassembled WGS sequence"/>
</dbReference>
<sequence length="69" mass="8138">MLLNEKSKYNDKEIIEKGSSVLIKELGYSGFIRFIRQVENNGSEDYLSIQQEIYKDMNIDEIYKQAKDN</sequence>
<evidence type="ECO:0000313" key="1">
    <source>
        <dbReference type="EMBL" id="PRR81745.1"/>
    </source>
</evidence>
<protein>
    <submittedName>
        <fullName evidence="1">Uncharacterized protein</fullName>
    </submittedName>
</protein>
<dbReference type="RefSeq" id="WP_106060192.1">
    <property type="nucleotide sequence ID" value="NZ_PVXQ01000024.1"/>
</dbReference>
<reference evidence="1 2" key="1">
    <citation type="submission" date="2018-03" db="EMBL/GenBank/DDBJ databases">
        <title>Genome sequence of Clostridium vincentii DSM 10228.</title>
        <authorList>
            <person name="Poehlein A."/>
            <person name="Daniel R."/>
        </authorList>
    </citation>
    <scope>NUCLEOTIDE SEQUENCE [LARGE SCALE GENOMIC DNA]</scope>
    <source>
        <strain evidence="1 2">DSM 10228</strain>
    </source>
</reference>
<organism evidence="1 2">
    <name type="scientific">Clostridium vincentii</name>
    <dbReference type="NCBI Taxonomy" id="52704"/>
    <lineage>
        <taxon>Bacteria</taxon>
        <taxon>Bacillati</taxon>
        <taxon>Bacillota</taxon>
        <taxon>Clostridia</taxon>
        <taxon>Eubacteriales</taxon>
        <taxon>Clostridiaceae</taxon>
        <taxon>Clostridium</taxon>
    </lineage>
</organism>
<proteinExistence type="predicted"/>
<dbReference type="EMBL" id="PVXQ01000024">
    <property type="protein sequence ID" value="PRR81745.1"/>
    <property type="molecule type" value="Genomic_DNA"/>
</dbReference>
<dbReference type="OrthoDB" id="2084399at2"/>
<evidence type="ECO:0000313" key="2">
    <source>
        <dbReference type="Proteomes" id="UP000239471"/>
    </source>
</evidence>
<accession>A0A2T0BD22</accession>
<dbReference type="AlphaFoldDB" id="A0A2T0BD22"/>
<name>A0A2T0BD22_9CLOT</name>